<organism evidence="7 8">
    <name type="scientific">Leptospirillum ferrodiazotrophum</name>
    <dbReference type="NCBI Taxonomy" id="412449"/>
    <lineage>
        <taxon>Bacteria</taxon>
        <taxon>Pseudomonadati</taxon>
        <taxon>Nitrospirota</taxon>
        <taxon>Nitrospiria</taxon>
        <taxon>Nitrospirales</taxon>
        <taxon>Nitrospiraceae</taxon>
        <taxon>Leptospirillum</taxon>
    </lineage>
</organism>
<keyword evidence="8" id="KW-1185">Reference proteome</keyword>
<evidence type="ECO:0000256" key="5">
    <source>
        <dbReference type="ARBA" id="ARBA00023027"/>
    </source>
</evidence>
<keyword evidence="3" id="KW-0274">FAD</keyword>
<dbReference type="InterPro" id="IPR045024">
    <property type="entry name" value="NDH-2"/>
</dbReference>
<dbReference type="AlphaFoldDB" id="C6HU71"/>
<comment type="similarity">
    <text evidence="1">Belongs to the NADH dehydrogenase family.</text>
</comment>
<gene>
    <name evidence="7" type="ORF">UBAL3_48660017</name>
</gene>
<proteinExistence type="inferred from homology"/>
<feature type="domain" description="FAD/NAD(P)-binding" evidence="6">
    <location>
        <begin position="3"/>
        <end position="315"/>
    </location>
</feature>
<reference evidence="7 8" key="1">
    <citation type="journal article" date="2009" name="Appl. Environ. Microbiol.">
        <title>Community genomic and proteomic analyses of chemoautotrophic iron-oxidizing "Leptospirillum rubarum" (Group II) and "Leptospirillum ferrodiazotrophum" (Group III) bacteria in acid mine drainage biofilms.</title>
        <authorList>
            <person name="Goltsman D.S."/>
            <person name="Denef V.J."/>
            <person name="Singer S.W."/>
            <person name="VerBerkmoes N.C."/>
            <person name="Lefsrud M."/>
            <person name="Mueller R.S."/>
            <person name="Dick G.J."/>
            <person name="Sun C.L."/>
            <person name="Wheeler K.E."/>
            <person name="Zemla A."/>
            <person name="Baker B.J."/>
            <person name="Hauser L."/>
            <person name="Land M."/>
            <person name="Shah M.B."/>
            <person name="Thelen M.P."/>
            <person name="Hettich R.L."/>
            <person name="Banfield J.F."/>
        </authorList>
    </citation>
    <scope>NUCLEOTIDE SEQUENCE [LARGE SCALE GENOMIC DNA]</scope>
</reference>
<evidence type="ECO:0000256" key="3">
    <source>
        <dbReference type="ARBA" id="ARBA00022827"/>
    </source>
</evidence>
<accession>C6HU71</accession>
<dbReference type="EMBL" id="GG693853">
    <property type="protein sequence ID" value="EES53804.1"/>
    <property type="molecule type" value="Genomic_DNA"/>
</dbReference>
<sequence length="401" mass="44614">MKNLVIIGGGFAGFWSAMSAVRQARFLRKDSSLKITMISLDEYLSIRPRFYENKFKDMRVPLKKYLDPLGVVLDVAKVIRIDHKKKNIFTLGSNSQEEVLSFDGLILAAGSQLSRPSIPGFEHAFNVDTFGDAVLLANHLKELSDFRFPSAASRTFVVVGASFTGLEVITGLPERLRSFDLPDIQFNFILTDRSFSIAPEYSSEAREIISWQLEKEGIQFFAGEEVDSISPDHILFKSGKCIETRTIIWCGGLKANPLTSMFPIDRDCQGRLKVDQFLRIDGQKTIFAAGDVAQACVDDEGHTSVMSCQHAIPQGKFAGNNAVNALFDCNLIPYSQPRYVTCLDLGSEQALLTSGWGRFPKMTGISAKKLKTEIMSKWIIPEKDVEETVKISVPVILHNEG</sequence>
<dbReference type="PRINTS" id="PR00368">
    <property type="entry name" value="FADPNR"/>
</dbReference>
<evidence type="ECO:0000313" key="7">
    <source>
        <dbReference type="EMBL" id="EES53804.1"/>
    </source>
</evidence>
<keyword evidence="2" id="KW-0285">Flavoprotein</keyword>
<keyword evidence="4" id="KW-0560">Oxidoreductase</keyword>
<evidence type="ECO:0000256" key="2">
    <source>
        <dbReference type="ARBA" id="ARBA00022630"/>
    </source>
</evidence>
<dbReference type="InterPro" id="IPR036188">
    <property type="entry name" value="FAD/NAD-bd_sf"/>
</dbReference>
<evidence type="ECO:0000313" key="8">
    <source>
        <dbReference type="Proteomes" id="UP000009374"/>
    </source>
</evidence>
<evidence type="ECO:0000256" key="4">
    <source>
        <dbReference type="ARBA" id="ARBA00023002"/>
    </source>
</evidence>
<evidence type="ECO:0000259" key="6">
    <source>
        <dbReference type="Pfam" id="PF07992"/>
    </source>
</evidence>
<name>C6HU71_9BACT</name>
<dbReference type="GO" id="GO:0003954">
    <property type="term" value="F:NADH dehydrogenase activity"/>
    <property type="evidence" value="ECO:0007669"/>
    <property type="project" value="InterPro"/>
</dbReference>
<dbReference type="InterPro" id="IPR023753">
    <property type="entry name" value="FAD/NAD-binding_dom"/>
</dbReference>
<evidence type="ECO:0000256" key="1">
    <source>
        <dbReference type="ARBA" id="ARBA00005272"/>
    </source>
</evidence>
<dbReference type="PRINTS" id="PR00411">
    <property type="entry name" value="PNDRDTASEI"/>
</dbReference>
<protein>
    <submittedName>
        <fullName evidence="7">FAD-dependent pyridine nucleotide-disulphide oxidoreductase</fullName>
    </submittedName>
</protein>
<dbReference type="Proteomes" id="UP000009374">
    <property type="component" value="Unassembled WGS sequence"/>
</dbReference>
<dbReference type="PANTHER" id="PTHR43706">
    <property type="entry name" value="NADH DEHYDROGENASE"/>
    <property type="match status" value="1"/>
</dbReference>
<dbReference type="PANTHER" id="PTHR43706:SF45">
    <property type="entry name" value="NADH DEHYDROGENASE-LIKE PROTEIN RV1812C"/>
    <property type="match status" value="1"/>
</dbReference>
<dbReference type="Pfam" id="PF07992">
    <property type="entry name" value="Pyr_redox_2"/>
    <property type="match status" value="1"/>
</dbReference>
<dbReference type="SUPFAM" id="SSF51905">
    <property type="entry name" value="FAD/NAD(P)-binding domain"/>
    <property type="match status" value="1"/>
</dbReference>
<keyword evidence="5" id="KW-0520">NAD</keyword>
<dbReference type="Gene3D" id="3.50.50.100">
    <property type="match status" value="1"/>
</dbReference>